<evidence type="ECO:0000313" key="3">
    <source>
        <dbReference type="EMBL" id="KXO16490.1"/>
    </source>
</evidence>
<reference evidence="3 4" key="1">
    <citation type="submission" date="2016-02" db="EMBL/GenBank/DDBJ databases">
        <authorList>
            <person name="Wen L."/>
            <person name="He K."/>
            <person name="Yang H."/>
        </authorList>
    </citation>
    <scope>NUCLEOTIDE SEQUENCE [LARGE SCALE GENOMIC DNA]</scope>
    <source>
        <strain evidence="3 4">GED7880</strain>
    </source>
</reference>
<dbReference type="InterPro" id="IPR036390">
    <property type="entry name" value="WH_DNA-bd_sf"/>
</dbReference>
<dbReference type="Gene3D" id="3.90.79.10">
    <property type="entry name" value="Nucleoside Triphosphate Pyrophosphohydrolase"/>
    <property type="match status" value="1"/>
</dbReference>
<dbReference type="PROSITE" id="PS51462">
    <property type="entry name" value="NUDIX"/>
    <property type="match status" value="1"/>
</dbReference>
<evidence type="ECO:0000259" key="2">
    <source>
        <dbReference type="PROSITE" id="PS51462"/>
    </source>
</evidence>
<keyword evidence="1 3" id="KW-0378">Hydrolase</keyword>
<feature type="domain" description="Nudix hydrolase" evidence="2">
    <location>
        <begin position="10"/>
        <end position="142"/>
    </location>
</feature>
<dbReference type="PROSITE" id="PS00893">
    <property type="entry name" value="NUDIX_BOX"/>
    <property type="match status" value="1"/>
</dbReference>
<dbReference type="EMBL" id="LTAG01000070">
    <property type="protein sequence ID" value="KXO16490.1"/>
    <property type="molecule type" value="Genomic_DNA"/>
</dbReference>
<dbReference type="Pfam" id="PF21906">
    <property type="entry name" value="WHD_NrtR"/>
    <property type="match status" value="1"/>
</dbReference>
<comment type="caution">
    <text evidence="3">The sequence shown here is derived from an EMBL/GenBank/DDBJ whole genome shotgun (WGS) entry which is preliminary data.</text>
</comment>
<dbReference type="Pfam" id="PF00293">
    <property type="entry name" value="NUDIX"/>
    <property type="match status" value="1"/>
</dbReference>
<protein>
    <submittedName>
        <fullName evidence="3">Hydrolase, NUDIX family</fullName>
    </submittedName>
</protein>
<dbReference type="InterPro" id="IPR015797">
    <property type="entry name" value="NUDIX_hydrolase-like_dom_sf"/>
</dbReference>
<proteinExistence type="predicted"/>
<dbReference type="InterPro" id="IPR020084">
    <property type="entry name" value="NUDIX_hydrolase_CS"/>
</dbReference>
<dbReference type="GO" id="GO:0016787">
    <property type="term" value="F:hydrolase activity"/>
    <property type="evidence" value="ECO:0007669"/>
    <property type="project" value="UniProtKB-KW"/>
</dbReference>
<evidence type="ECO:0000256" key="1">
    <source>
        <dbReference type="ARBA" id="ARBA00022801"/>
    </source>
</evidence>
<dbReference type="AlphaFoldDB" id="A0A137SVR1"/>
<dbReference type="InterPro" id="IPR054105">
    <property type="entry name" value="WHD_NrtR"/>
</dbReference>
<dbReference type="RefSeq" id="WP_036868653.1">
    <property type="nucleotide sequence ID" value="NZ_CP126677.1"/>
</dbReference>
<dbReference type="SUPFAM" id="SSF55811">
    <property type="entry name" value="Nudix"/>
    <property type="match status" value="1"/>
</dbReference>
<dbReference type="CDD" id="cd18873">
    <property type="entry name" value="NUDIX_NadM_like"/>
    <property type="match status" value="1"/>
</dbReference>
<dbReference type="STRING" id="28125.HMPREF3202_01368"/>
<dbReference type="PANTHER" id="PTHR43736:SF4">
    <property type="entry name" value="SLR1690 PROTEIN"/>
    <property type="match status" value="1"/>
</dbReference>
<dbReference type="SUPFAM" id="SSF46785">
    <property type="entry name" value="Winged helix' DNA-binding domain"/>
    <property type="match status" value="1"/>
</dbReference>
<organism evidence="3 4">
    <name type="scientific">Prevotella bivia</name>
    <dbReference type="NCBI Taxonomy" id="28125"/>
    <lineage>
        <taxon>Bacteria</taxon>
        <taxon>Pseudomonadati</taxon>
        <taxon>Bacteroidota</taxon>
        <taxon>Bacteroidia</taxon>
        <taxon>Bacteroidales</taxon>
        <taxon>Prevotellaceae</taxon>
        <taxon>Prevotella</taxon>
    </lineage>
</organism>
<gene>
    <name evidence="3" type="ORF">HMPREF3202_01368</name>
</gene>
<sequence>MYTYKYPHPAVTTDCAIFGFDGKELHILLVERGVEPFKGEWALPGGFLKMDETTEECARRELMEETDLHDVYLEQFYTFTGVDRDPRERVITIAYYALVRKSDYHVLAGDDAAKAEWFAIDDLPQLAFDHNTIIRIARERIKERLATTPIAFKLLDKKFKMSELQHLYEIINGTSYDRRNFHKKMMATGFIADEGPNPNPEQSRTATMYSFKEADFIKQEQNKEMKKYPFDF</sequence>
<accession>A0A137SVR1</accession>
<dbReference type="Proteomes" id="UP000070093">
    <property type="component" value="Unassembled WGS sequence"/>
</dbReference>
<dbReference type="PANTHER" id="PTHR43736">
    <property type="entry name" value="ADP-RIBOSE PYROPHOSPHATASE"/>
    <property type="match status" value="1"/>
</dbReference>
<dbReference type="Gene3D" id="1.10.10.10">
    <property type="entry name" value="Winged helix-like DNA-binding domain superfamily/Winged helix DNA-binding domain"/>
    <property type="match status" value="1"/>
</dbReference>
<name>A0A137SVR1_9BACT</name>
<dbReference type="InterPro" id="IPR000086">
    <property type="entry name" value="NUDIX_hydrolase_dom"/>
</dbReference>
<dbReference type="PATRIC" id="fig|28125.4.peg.1352"/>
<dbReference type="InterPro" id="IPR036388">
    <property type="entry name" value="WH-like_DNA-bd_sf"/>
</dbReference>
<evidence type="ECO:0000313" key="4">
    <source>
        <dbReference type="Proteomes" id="UP000070093"/>
    </source>
</evidence>